<evidence type="ECO:0000256" key="1">
    <source>
        <dbReference type="SAM" id="SignalP"/>
    </source>
</evidence>
<evidence type="ECO:0008006" key="4">
    <source>
        <dbReference type="Google" id="ProtNLM"/>
    </source>
</evidence>
<keyword evidence="3" id="KW-1185">Reference proteome</keyword>
<dbReference type="EMBL" id="JAAVXB010000003">
    <property type="protein sequence ID" value="NKF21908.1"/>
    <property type="molecule type" value="Genomic_DNA"/>
</dbReference>
<reference evidence="2" key="1">
    <citation type="submission" date="2020-03" db="EMBL/GenBank/DDBJ databases">
        <title>Solimonas marina sp. nov., isolated from deep seawater of the Pacific Ocean.</title>
        <authorList>
            <person name="Liu X."/>
            <person name="Lai Q."/>
            <person name="Sun F."/>
            <person name="Gai Y."/>
            <person name="Li G."/>
            <person name="Shao Z."/>
        </authorList>
    </citation>
    <scope>NUCLEOTIDE SEQUENCE</scope>
    <source>
        <strain evidence="2">C16B3</strain>
    </source>
</reference>
<protein>
    <recommendedName>
        <fullName evidence="4">Outer membrane protein beta-barrel domain-containing protein</fullName>
    </recommendedName>
</protein>
<accession>A0A970B5N7</accession>
<comment type="caution">
    <text evidence="2">The sequence shown here is derived from an EMBL/GenBank/DDBJ whole genome shotgun (WGS) entry which is preliminary data.</text>
</comment>
<proteinExistence type="predicted"/>
<dbReference type="AlphaFoldDB" id="A0A970B5N7"/>
<dbReference type="Gene3D" id="2.40.160.170">
    <property type="match status" value="1"/>
</dbReference>
<gene>
    <name evidence="2" type="ORF">G7Y82_06230</name>
</gene>
<keyword evidence="1" id="KW-0732">Signal</keyword>
<dbReference type="Proteomes" id="UP000653472">
    <property type="component" value="Unassembled WGS sequence"/>
</dbReference>
<organism evidence="2 3">
    <name type="scientific">Solimonas marina</name>
    <dbReference type="NCBI Taxonomy" id="2714601"/>
    <lineage>
        <taxon>Bacteria</taxon>
        <taxon>Pseudomonadati</taxon>
        <taxon>Pseudomonadota</taxon>
        <taxon>Gammaproteobacteria</taxon>
        <taxon>Nevskiales</taxon>
        <taxon>Nevskiaceae</taxon>
        <taxon>Solimonas</taxon>
    </lineage>
</organism>
<dbReference type="RefSeq" id="WP_168147177.1">
    <property type="nucleotide sequence ID" value="NZ_JAAVXB010000003.1"/>
</dbReference>
<dbReference type="PROSITE" id="PS51257">
    <property type="entry name" value="PROKAR_LIPOPROTEIN"/>
    <property type="match status" value="1"/>
</dbReference>
<evidence type="ECO:0000313" key="3">
    <source>
        <dbReference type="Proteomes" id="UP000653472"/>
    </source>
</evidence>
<feature type="signal peptide" evidence="1">
    <location>
        <begin position="1"/>
        <end position="22"/>
    </location>
</feature>
<sequence length="252" mass="26752">MRQSAVLLVAAGLVCACATASAQESESTGGATAAAPAPRSTHGAAVRFGTDGFGLAYTFGLNRYVDLRAGYQFGAYSYTDTEDGTDYKAKLKLNALTGMVDIKPFAGGFRVSAGLYGKAPELDMHAHGYDDYDIGDETYRGDLALKGHTDLGKVSPYLGIGWGGTSNGKGFGVSFDMGVIFGKSPKIDLAASGMACNASADPSCDPNGPEGFDVNDNADFQAELEKERKNIEDDAKDYRYWPVLNLGLHYRF</sequence>
<name>A0A970B5N7_9GAMM</name>
<evidence type="ECO:0000313" key="2">
    <source>
        <dbReference type="EMBL" id="NKF21908.1"/>
    </source>
</evidence>
<feature type="chain" id="PRO_5037354817" description="Outer membrane protein beta-barrel domain-containing protein" evidence="1">
    <location>
        <begin position="23"/>
        <end position="252"/>
    </location>
</feature>